<comment type="caution">
    <text evidence="4">The sequence shown here is derived from an EMBL/GenBank/DDBJ whole genome shotgun (WGS) entry which is preliminary data.</text>
</comment>
<name>A0A556QRR9_9BACT</name>
<dbReference type="SUPFAM" id="SSF49785">
    <property type="entry name" value="Galactose-binding domain-like"/>
    <property type="match status" value="1"/>
</dbReference>
<accession>A0A556QRR9</accession>
<dbReference type="OrthoDB" id="5488826at2"/>
<dbReference type="InterPro" id="IPR008979">
    <property type="entry name" value="Galactose-bd-like_sf"/>
</dbReference>
<dbReference type="EMBL" id="VMBG01000001">
    <property type="protein sequence ID" value="TSJ79336.1"/>
    <property type="molecule type" value="Genomic_DNA"/>
</dbReference>
<organism evidence="4 5">
    <name type="scientific">Rariglobus hedericola</name>
    <dbReference type="NCBI Taxonomy" id="2597822"/>
    <lineage>
        <taxon>Bacteria</taxon>
        <taxon>Pseudomonadati</taxon>
        <taxon>Verrucomicrobiota</taxon>
        <taxon>Opitutia</taxon>
        <taxon>Opitutales</taxon>
        <taxon>Opitutaceae</taxon>
        <taxon>Rariglobus</taxon>
    </lineage>
</organism>
<dbReference type="Proteomes" id="UP000315648">
    <property type="component" value="Unassembled WGS sequence"/>
</dbReference>
<keyword evidence="1" id="KW-0378">Hydrolase</keyword>
<feature type="signal peptide" evidence="2">
    <location>
        <begin position="1"/>
        <end position="33"/>
    </location>
</feature>
<protein>
    <recommendedName>
        <fullName evidence="3">CBM-cenC domain-containing protein</fullName>
    </recommendedName>
</protein>
<dbReference type="Pfam" id="PF02018">
    <property type="entry name" value="CBM_4_9"/>
    <property type="match status" value="1"/>
</dbReference>
<evidence type="ECO:0000313" key="4">
    <source>
        <dbReference type="EMBL" id="TSJ79336.1"/>
    </source>
</evidence>
<reference evidence="4 5" key="1">
    <citation type="submission" date="2019-07" db="EMBL/GenBank/DDBJ databases">
        <title>Description of 53C-WASEF.</title>
        <authorList>
            <person name="Pitt A."/>
            <person name="Hahn M.W."/>
        </authorList>
    </citation>
    <scope>NUCLEOTIDE SEQUENCE [LARGE SCALE GENOMIC DNA]</scope>
    <source>
        <strain evidence="4 5">53C-WASEF</strain>
    </source>
</reference>
<keyword evidence="2" id="KW-0732">Signal</keyword>
<dbReference type="AlphaFoldDB" id="A0A556QRR9"/>
<dbReference type="InterPro" id="IPR003305">
    <property type="entry name" value="CenC_carb-bd"/>
</dbReference>
<evidence type="ECO:0000256" key="2">
    <source>
        <dbReference type="SAM" id="SignalP"/>
    </source>
</evidence>
<gene>
    <name evidence="4" type="ORF">FPL22_08615</name>
</gene>
<dbReference type="InterPro" id="IPR012334">
    <property type="entry name" value="Pectin_lyas_fold"/>
</dbReference>
<feature type="chain" id="PRO_5022090104" description="CBM-cenC domain-containing protein" evidence="2">
    <location>
        <begin position="34"/>
        <end position="785"/>
    </location>
</feature>
<dbReference type="SUPFAM" id="SSF51126">
    <property type="entry name" value="Pectin lyase-like"/>
    <property type="match status" value="1"/>
</dbReference>
<evidence type="ECO:0000256" key="1">
    <source>
        <dbReference type="ARBA" id="ARBA00022801"/>
    </source>
</evidence>
<dbReference type="Gene3D" id="2.60.120.260">
    <property type="entry name" value="Galactose-binding domain-like"/>
    <property type="match status" value="1"/>
</dbReference>
<sequence length="785" mass="83476">MSAPMNTPKHPHLRRALVALTLSALFTTVPARAINAIVNDAFTSDTAPWTLQRASGIGIDANLTSSLGWGRVMIGYGGTSKSHVNLEHTLSQPLVTNAYYTISFDAYSSVNKSIDVLLRNTSAIYHSSYGVALTTAPTHFSITYQHTAATTTDVDLSFRIGGNTATFYVDNVVVTRQGQTSSLMTRTSPTAPWTFPSVSVNINGTSNPVQTKPFKADAFDFSYAGYNYGEREIFVGIPTAADNPACVQTIVAAQNTDITQKIIDAIAALPATLGGTVNIPAGNYFIGENKIGDAIVVSKNNVVIKGAGMGLTILNVHPTYHSAALVADRQDATFGKAVINFVLPLSNGNDSGDWINGNVLSNAAFVTVPILLGDKLITVSDPSNTLIEGATVNIRQIMWPAFVEANAYVAGATKPWKWTTYNAANEPLFNVPKYGLSYIRKIEKREGNVLTLDIPLPHALDPANKANATDKGITVVPRALSNFVQNSGLQDLSFAGTAEDGVSSSESSMGTTVMATGLMNGLFKNVSVLSFRSLGLATGFSVNTSFINCSVSNAANCGGGGAGYGFYIRGQNLLYKNCFADNVRHGYTTAAPQTSNIVIKNCSALNYRFNTGINTGETVDDTHLQYSHGILWDNHYSKGAGLMMVHRGNQSGLAYQTCGWGIVWNYENEGINPLSPTGNDLRRNLIGITPGLFGIVVGAHSAHGLGLVTNVQSKTSPGIRVADNYTRINGDNMQPADWGSAITSAAAQVGGGSKRVLFEHSGSPVAESIYDIQFAQRAKVLPLVP</sequence>
<dbReference type="Gene3D" id="2.160.20.10">
    <property type="entry name" value="Single-stranded right-handed beta-helix, Pectin lyase-like"/>
    <property type="match status" value="1"/>
</dbReference>
<dbReference type="InterPro" id="IPR011050">
    <property type="entry name" value="Pectin_lyase_fold/virulence"/>
</dbReference>
<evidence type="ECO:0000259" key="3">
    <source>
        <dbReference type="Pfam" id="PF02018"/>
    </source>
</evidence>
<feature type="domain" description="CBM-cenC" evidence="3">
    <location>
        <begin position="35"/>
        <end position="161"/>
    </location>
</feature>
<proteinExistence type="predicted"/>
<dbReference type="GO" id="GO:0016798">
    <property type="term" value="F:hydrolase activity, acting on glycosyl bonds"/>
    <property type="evidence" value="ECO:0007669"/>
    <property type="project" value="InterPro"/>
</dbReference>
<keyword evidence="5" id="KW-1185">Reference proteome</keyword>
<evidence type="ECO:0000313" key="5">
    <source>
        <dbReference type="Proteomes" id="UP000315648"/>
    </source>
</evidence>